<dbReference type="PANTHER" id="PTHR30348">
    <property type="entry name" value="UNCHARACTERIZED PROTEIN YECE"/>
    <property type="match status" value="1"/>
</dbReference>
<reference evidence="1 2" key="1">
    <citation type="submission" date="2018-08" db="EMBL/GenBank/DDBJ databases">
        <title>Chitinophagaceae sp. K23C18032701, a novel bacterium isolated from forest soil.</title>
        <authorList>
            <person name="Wang C."/>
        </authorList>
    </citation>
    <scope>NUCLEOTIDE SEQUENCE [LARGE SCALE GENOMIC DNA]</scope>
    <source>
        <strain evidence="1 2">K23C18032701</strain>
    </source>
</reference>
<dbReference type="OrthoDB" id="9780310at2"/>
<proteinExistence type="predicted"/>
<dbReference type="PANTHER" id="PTHR30348:SF14">
    <property type="entry name" value="BLR8050 PROTEIN"/>
    <property type="match status" value="1"/>
</dbReference>
<dbReference type="AlphaFoldDB" id="A0A3E1NIR7"/>
<comment type="caution">
    <text evidence="1">The sequence shown here is derived from an EMBL/GenBank/DDBJ whole genome shotgun (WGS) entry which is preliminary data.</text>
</comment>
<accession>A0A3E1NIR7</accession>
<gene>
    <name evidence="1" type="ORF">DXN05_14040</name>
</gene>
<protein>
    <submittedName>
        <fullName evidence="1">DUF72 domain-containing protein</fullName>
    </submittedName>
</protein>
<evidence type="ECO:0000313" key="1">
    <source>
        <dbReference type="EMBL" id="RFM27812.1"/>
    </source>
</evidence>
<evidence type="ECO:0000313" key="2">
    <source>
        <dbReference type="Proteomes" id="UP000261284"/>
    </source>
</evidence>
<keyword evidence="2" id="KW-1185">Reference proteome</keyword>
<dbReference type="InterPro" id="IPR036520">
    <property type="entry name" value="UPF0759_sf"/>
</dbReference>
<dbReference type="InterPro" id="IPR002763">
    <property type="entry name" value="DUF72"/>
</dbReference>
<organism evidence="1 2">
    <name type="scientific">Deminuibacter soli</name>
    <dbReference type="NCBI Taxonomy" id="2291815"/>
    <lineage>
        <taxon>Bacteria</taxon>
        <taxon>Pseudomonadati</taxon>
        <taxon>Bacteroidota</taxon>
        <taxon>Chitinophagia</taxon>
        <taxon>Chitinophagales</taxon>
        <taxon>Chitinophagaceae</taxon>
        <taxon>Deminuibacter</taxon>
    </lineage>
</organism>
<dbReference type="SUPFAM" id="SSF117396">
    <property type="entry name" value="TM1631-like"/>
    <property type="match status" value="1"/>
</dbReference>
<dbReference type="Pfam" id="PF01904">
    <property type="entry name" value="DUF72"/>
    <property type="match status" value="1"/>
</dbReference>
<dbReference type="RefSeq" id="WP_116847889.1">
    <property type="nucleotide sequence ID" value="NZ_QTJU01000004.1"/>
</dbReference>
<dbReference type="Proteomes" id="UP000261284">
    <property type="component" value="Unassembled WGS sequence"/>
</dbReference>
<dbReference type="Gene3D" id="3.20.20.410">
    <property type="entry name" value="Protein of unknown function UPF0759"/>
    <property type="match status" value="1"/>
</dbReference>
<dbReference type="EMBL" id="QTJU01000004">
    <property type="protein sequence ID" value="RFM27812.1"/>
    <property type="molecule type" value="Genomic_DNA"/>
</dbReference>
<name>A0A3E1NIR7_9BACT</name>
<sequence>MSDTLFYCGLSGLVLPVPNKQAFPEAFREASRLQYYASLFNSIEVNSSFYKVPMPATFRKWSLDVPDDFVFTVKLNRDITHAKALAYKEADVTRFMQAANETGNKKGCLLVQFPASITDEYYEEVDLLLHRLQQHNQTGKPWQIAVEFRNSRWYNKQVYAMLDEHKACMVLHDMSNSATAVLNKKAGVAYFRFHGPEKGYRGSYSNDVLKRYAALIQQQLLRGRQVFAYFNNTLGDAIGNLYTLRDMVAAD</sequence>